<organism evidence="1 2">
    <name type="scientific">Streptomyces nymphaeiformis</name>
    <dbReference type="NCBI Taxonomy" id="2663842"/>
    <lineage>
        <taxon>Bacteria</taxon>
        <taxon>Bacillati</taxon>
        <taxon>Actinomycetota</taxon>
        <taxon>Actinomycetes</taxon>
        <taxon>Kitasatosporales</taxon>
        <taxon>Streptomycetaceae</taxon>
        <taxon>Streptomyces</taxon>
    </lineage>
</organism>
<comment type="caution">
    <text evidence="1">The sequence shown here is derived from an EMBL/GenBank/DDBJ whole genome shotgun (WGS) entry which is preliminary data.</text>
</comment>
<sequence>MLALTFRGMTRGCRRMVRHAPGRAGVSPE</sequence>
<dbReference type="AlphaFoldDB" id="A0A7W7U2F2"/>
<accession>A0A7W7U2F2</accession>
<proteinExistence type="predicted"/>
<dbReference type="EMBL" id="JACHJY010000007">
    <property type="protein sequence ID" value="MBB4983800.1"/>
    <property type="molecule type" value="Genomic_DNA"/>
</dbReference>
<reference evidence="1 2" key="1">
    <citation type="submission" date="2020-08" db="EMBL/GenBank/DDBJ databases">
        <title>Genomic Encyclopedia of Type Strains, Phase III (KMG-III): the genomes of soil and plant-associated and newly described type strains.</title>
        <authorList>
            <person name="Whitman W."/>
        </authorList>
    </citation>
    <scope>NUCLEOTIDE SEQUENCE [LARGE SCALE GENOMIC DNA]</scope>
    <source>
        <strain evidence="1 2">SFB5A</strain>
    </source>
</reference>
<dbReference type="Proteomes" id="UP000582643">
    <property type="component" value="Unassembled WGS sequence"/>
</dbReference>
<name>A0A7W7U2F2_9ACTN</name>
<gene>
    <name evidence="1" type="ORF">GGE06_004746</name>
</gene>
<evidence type="ECO:0000313" key="2">
    <source>
        <dbReference type="Proteomes" id="UP000582643"/>
    </source>
</evidence>
<keyword evidence="2" id="KW-1185">Reference proteome</keyword>
<evidence type="ECO:0000313" key="1">
    <source>
        <dbReference type="EMBL" id="MBB4983800.1"/>
    </source>
</evidence>
<protein>
    <submittedName>
        <fullName evidence="1">Uncharacterized protein</fullName>
    </submittedName>
</protein>